<accession>A0A9X1SXJ5</accession>
<reference evidence="2" key="1">
    <citation type="submission" date="2021-11" db="EMBL/GenBank/DDBJ databases">
        <title>Streptomyces corallinus and Kineosporia corallina sp. nov., two new coral-derived marine actinobacteria.</title>
        <authorList>
            <person name="Buangrab K."/>
            <person name="Sutthacheep M."/>
            <person name="Yeemin T."/>
            <person name="Harunari E."/>
            <person name="Igarashi Y."/>
            <person name="Sripreechasak P."/>
            <person name="Kanchanasin P."/>
            <person name="Tanasupawat S."/>
            <person name="Phongsopitanun W."/>
        </authorList>
    </citation>
    <scope>NUCLEOTIDE SEQUENCE</scope>
    <source>
        <strain evidence="2">JCM 31032</strain>
    </source>
</reference>
<proteinExistence type="predicted"/>
<name>A0A9X1SXJ5_9ACTN</name>
<comment type="caution">
    <text evidence="2">The sequence shown here is derived from an EMBL/GenBank/DDBJ whole genome shotgun (WGS) entry which is preliminary data.</text>
</comment>
<evidence type="ECO:0000313" key="2">
    <source>
        <dbReference type="EMBL" id="MCD5315971.1"/>
    </source>
</evidence>
<dbReference type="Proteomes" id="UP001138997">
    <property type="component" value="Unassembled WGS sequence"/>
</dbReference>
<protein>
    <submittedName>
        <fullName evidence="2">Uncharacterized protein</fullName>
    </submittedName>
</protein>
<evidence type="ECO:0000313" key="3">
    <source>
        <dbReference type="Proteomes" id="UP001138997"/>
    </source>
</evidence>
<keyword evidence="3" id="KW-1185">Reference proteome</keyword>
<dbReference type="EMBL" id="JAJOMB010000026">
    <property type="protein sequence ID" value="MCD5315971.1"/>
    <property type="molecule type" value="Genomic_DNA"/>
</dbReference>
<dbReference type="RefSeq" id="WP_231448792.1">
    <property type="nucleotide sequence ID" value="NZ_JAJOMB010000026.1"/>
</dbReference>
<dbReference type="AlphaFoldDB" id="A0A9X1SXJ5"/>
<evidence type="ECO:0000256" key="1">
    <source>
        <dbReference type="SAM" id="MobiDB-lite"/>
    </source>
</evidence>
<sequence>MTPEHVNPESSISYLHTREWHLNVSVEGGRGVAALKVEENEYWSAADGRVRVLERRPDSPAADHSNTGKVEWAPGLPTDPAELREYLLKDAPSAQHNVPPTLVLIASAQRLHNQAVPAALAEAFFQVLTAQPDLADLGEVPDRAGRTGQAYGFEFSFGPKRRLTLIFDPATHALLATEELMLEPGRMRVEVPAVASYVLYLEQGWVPNMSDRPLVREV</sequence>
<organism evidence="2 3">
    <name type="scientific">Kineosporia babensis</name>
    <dbReference type="NCBI Taxonomy" id="499548"/>
    <lineage>
        <taxon>Bacteria</taxon>
        <taxon>Bacillati</taxon>
        <taxon>Actinomycetota</taxon>
        <taxon>Actinomycetes</taxon>
        <taxon>Kineosporiales</taxon>
        <taxon>Kineosporiaceae</taxon>
        <taxon>Kineosporia</taxon>
    </lineage>
</organism>
<feature type="region of interest" description="Disordered" evidence="1">
    <location>
        <begin position="56"/>
        <end position="76"/>
    </location>
</feature>
<gene>
    <name evidence="2" type="ORF">LR394_34265</name>
</gene>